<evidence type="ECO:0000256" key="8">
    <source>
        <dbReference type="ARBA" id="ARBA00022679"/>
    </source>
</evidence>
<dbReference type="InterPro" id="IPR015947">
    <property type="entry name" value="PUA-like_sf"/>
</dbReference>
<comment type="catalytic activity">
    <reaction evidence="11 12">
        <text>uridine(1498) in 16S rRNA + S-adenosyl-L-methionine = N(3)-methyluridine(1498) in 16S rRNA + S-adenosyl-L-homocysteine + H(+)</text>
        <dbReference type="Rhea" id="RHEA:42920"/>
        <dbReference type="Rhea" id="RHEA-COMP:10283"/>
        <dbReference type="Rhea" id="RHEA-COMP:10284"/>
        <dbReference type="ChEBI" id="CHEBI:15378"/>
        <dbReference type="ChEBI" id="CHEBI:57856"/>
        <dbReference type="ChEBI" id="CHEBI:59789"/>
        <dbReference type="ChEBI" id="CHEBI:65315"/>
        <dbReference type="ChEBI" id="CHEBI:74502"/>
        <dbReference type="EC" id="2.1.1.193"/>
    </reaction>
</comment>
<evidence type="ECO:0000313" key="15">
    <source>
        <dbReference type="EMBL" id="ESR24948.1"/>
    </source>
</evidence>
<dbReference type="eggNOG" id="COG1385">
    <property type="taxonomic scope" value="Bacteria"/>
</dbReference>
<dbReference type="EMBL" id="AWXZ01000029">
    <property type="protein sequence ID" value="ESR24948.1"/>
    <property type="molecule type" value="Genomic_DNA"/>
</dbReference>
<sequence length="254" mass="27211">MKPQRADRAPRVYVEAPLADGASVAFAPDTVHYLANVLRRVEGDPVILFNGRDGEWRAELANLRKKAAEARLVEQLRPQAPAPDLHYCFAPIKRARVDYIAQKATELGAARLVPVITHHTNAERVKTERLRANAVEAAEQCGICWAPEVEEPVSLSMFLKGREAGRLLVFCDEAAPVADPIAALRGAPAGPIAVLVGPEGGFSGEERALLLRQENVLPISLGPRVMRADTAGVAALALVQAVLGDWRNGAAGGT</sequence>
<evidence type="ECO:0000313" key="16">
    <source>
        <dbReference type="Proteomes" id="UP000017819"/>
    </source>
</evidence>
<comment type="subcellular location">
    <subcellularLocation>
        <location evidence="1 12">Cytoplasm</location>
    </subcellularLocation>
</comment>
<dbReference type="Gene3D" id="2.40.240.20">
    <property type="entry name" value="Hypothetical PUA domain-like, domain 1"/>
    <property type="match status" value="1"/>
</dbReference>
<evidence type="ECO:0000256" key="2">
    <source>
        <dbReference type="ARBA" id="ARBA00005528"/>
    </source>
</evidence>
<dbReference type="InterPro" id="IPR046886">
    <property type="entry name" value="RsmE_MTase_dom"/>
</dbReference>
<dbReference type="SUPFAM" id="SSF75217">
    <property type="entry name" value="alpha/beta knot"/>
    <property type="match status" value="1"/>
</dbReference>
<reference evidence="15 16" key="1">
    <citation type="journal article" date="2014" name="Genome Announc.">
        <title>Draft Genome Sequence of Lutibaculum baratangense Strain AMV1T, Isolated from a Mud Volcano in Andamans, India.</title>
        <authorList>
            <person name="Singh A."/>
            <person name="Sreenivas A."/>
            <person name="Sathyanarayana Reddy G."/>
            <person name="Pinnaka A.K."/>
            <person name="Shivaji S."/>
        </authorList>
    </citation>
    <scope>NUCLEOTIDE SEQUENCE [LARGE SCALE GENOMIC DNA]</scope>
    <source>
        <strain evidence="15 16">AMV1</strain>
    </source>
</reference>
<dbReference type="OrthoDB" id="9815641at2"/>
<keyword evidence="16" id="KW-1185">Reference proteome</keyword>
<gene>
    <name evidence="15" type="ORF">N177_2271</name>
</gene>
<comment type="caution">
    <text evidence="15">The sequence shown here is derived from an EMBL/GenBank/DDBJ whole genome shotgun (WGS) entry which is preliminary data.</text>
</comment>
<evidence type="ECO:0000256" key="5">
    <source>
        <dbReference type="ARBA" id="ARBA00022490"/>
    </source>
</evidence>
<keyword evidence="7 12" id="KW-0489">Methyltransferase</keyword>
<evidence type="ECO:0000259" key="13">
    <source>
        <dbReference type="Pfam" id="PF04452"/>
    </source>
</evidence>
<dbReference type="PANTHER" id="PTHR30027">
    <property type="entry name" value="RIBOSOMAL RNA SMALL SUBUNIT METHYLTRANSFERASE E"/>
    <property type="match status" value="1"/>
</dbReference>
<dbReference type="NCBIfam" id="NF008696">
    <property type="entry name" value="PRK11713.3-5"/>
    <property type="match status" value="1"/>
</dbReference>
<dbReference type="Pfam" id="PF20260">
    <property type="entry name" value="PUA_4"/>
    <property type="match status" value="1"/>
</dbReference>
<dbReference type="GO" id="GO:0005737">
    <property type="term" value="C:cytoplasm"/>
    <property type="evidence" value="ECO:0007669"/>
    <property type="project" value="UniProtKB-SubCell"/>
</dbReference>
<dbReference type="CDD" id="cd18084">
    <property type="entry name" value="RsmE-like"/>
    <property type="match status" value="1"/>
</dbReference>
<evidence type="ECO:0000256" key="12">
    <source>
        <dbReference type="PIRNR" id="PIRNR015601"/>
    </source>
</evidence>
<evidence type="ECO:0000256" key="4">
    <source>
        <dbReference type="ARBA" id="ARBA00013673"/>
    </source>
</evidence>
<dbReference type="PANTHER" id="PTHR30027:SF3">
    <property type="entry name" value="16S RRNA (URACIL(1498)-N(3))-METHYLTRANSFERASE"/>
    <property type="match status" value="1"/>
</dbReference>
<comment type="similarity">
    <text evidence="2 12">Belongs to the RNA methyltransferase RsmE family.</text>
</comment>
<dbReference type="AlphaFoldDB" id="V4TFN8"/>
<dbReference type="Proteomes" id="UP000017819">
    <property type="component" value="Unassembled WGS sequence"/>
</dbReference>
<feature type="domain" description="Ribosomal RNA small subunit methyltransferase E methyltransferase" evidence="13">
    <location>
        <begin position="83"/>
        <end position="240"/>
    </location>
</feature>
<dbReference type="InterPro" id="IPR029026">
    <property type="entry name" value="tRNA_m1G_MTases_N"/>
</dbReference>
<keyword evidence="8 12" id="KW-0808">Transferase</keyword>
<evidence type="ECO:0000256" key="10">
    <source>
        <dbReference type="ARBA" id="ARBA00025699"/>
    </source>
</evidence>
<dbReference type="InterPro" id="IPR046887">
    <property type="entry name" value="RsmE_PUA-like"/>
</dbReference>
<feature type="domain" description="Ribosomal RNA small subunit methyltransferase E PUA-like" evidence="14">
    <location>
        <begin position="29"/>
        <end position="72"/>
    </location>
</feature>
<dbReference type="InterPro" id="IPR029028">
    <property type="entry name" value="Alpha/beta_knot_MTases"/>
</dbReference>
<dbReference type="InterPro" id="IPR006700">
    <property type="entry name" value="RsmE"/>
</dbReference>
<dbReference type="PATRIC" id="fig|631454.5.peg.2240"/>
<dbReference type="GO" id="GO:0070042">
    <property type="term" value="F:rRNA (uridine-N3-)-methyltransferase activity"/>
    <property type="evidence" value="ECO:0007669"/>
    <property type="project" value="TreeGrafter"/>
</dbReference>
<dbReference type="NCBIfam" id="TIGR00046">
    <property type="entry name" value="RsmE family RNA methyltransferase"/>
    <property type="match status" value="1"/>
</dbReference>
<dbReference type="RefSeq" id="WP_023432401.1">
    <property type="nucleotide sequence ID" value="NZ_AWXZ01000029.1"/>
</dbReference>
<evidence type="ECO:0000256" key="3">
    <source>
        <dbReference type="ARBA" id="ARBA00012328"/>
    </source>
</evidence>
<dbReference type="PIRSF" id="PIRSF015601">
    <property type="entry name" value="MTase_slr0722"/>
    <property type="match status" value="1"/>
</dbReference>
<evidence type="ECO:0000256" key="11">
    <source>
        <dbReference type="ARBA" id="ARBA00047944"/>
    </source>
</evidence>
<dbReference type="Gene3D" id="3.40.1280.10">
    <property type="match status" value="1"/>
</dbReference>
<dbReference type="EC" id="2.1.1.193" evidence="3 12"/>
<evidence type="ECO:0000259" key="14">
    <source>
        <dbReference type="Pfam" id="PF20260"/>
    </source>
</evidence>
<accession>V4TFN8</accession>
<evidence type="ECO:0000256" key="7">
    <source>
        <dbReference type="ARBA" id="ARBA00022603"/>
    </source>
</evidence>
<keyword evidence="9 12" id="KW-0949">S-adenosyl-L-methionine</keyword>
<keyword evidence="5 12" id="KW-0963">Cytoplasm</keyword>
<dbReference type="Pfam" id="PF04452">
    <property type="entry name" value="Methyltrans_RNA"/>
    <property type="match status" value="1"/>
</dbReference>
<evidence type="ECO:0000256" key="1">
    <source>
        <dbReference type="ARBA" id="ARBA00004496"/>
    </source>
</evidence>
<name>V4TFN8_9HYPH</name>
<proteinExistence type="inferred from homology"/>
<comment type="function">
    <text evidence="10 12">Specifically methylates the N3 position of the uracil ring of uridine 1498 (m3U1498) in 16S rRNA. Acts on the fully assembled 30S ribosomal subunit.</text>
</comment>
<dbReference type="STRING" id="631454.N177_2271"/>
<evidence type="ECO:0000256" key="6">
    <source>
        <dbReference type="ARBA" id="ARBA00022552"/>
    </source>
</evidence>
<dbReference type="SUPFAM" id="SSF88697">
    <property type="entry name" value="PUA domain-like"/>
    <property type="match status" value="1"/>
</dbReference>
<dbReference type="GO" id="GO:0070475">
    <property type="term" value="P:rRNA base methylation"/>
    <property type="evidence" value="ECO:0007669"/>
    <property type="project" value="TreeGrafter"/>
</dbReference>
<keyword evidence="6 12" id="KW-0698">rRNA processing</keyword>
<organism evidence="15 16">
    <name type="scientific">Lutibaculum baratangense AMV1</name>
    <dbReference type="NCBI Taxonomy" id="631454"/>
    <lineage>
        <taxon>Bacteria</taxon>
        <taxon>Pseudomonadati</taxon>
        <taxon>Pseudomonadota</taxon>
        <taxon>Alphaproteobacteria</taxon>
        <taxon>Hyphomicrobiales</taxon>
        <taxon>Tepidamorphaceae</taxon>
        <taxon>Lutibaculum</taxon>
    </lineage>
</organism>
<protein>
    <recommendedName>
        <fullName evidence="4 12">Ribosomal RNA small subunit methyltransferase E</fullName>
        <ecNumber evidence="3 12">2.1.1.193</ecNumber>
    </recommendedName>
</protein>
<evidence type="ECO:0000256" key="9">
    <source>
        <dbReference type="ARBA" id="ARBA00022691"/>
    </source>
</evidence>